<dbReference type="AlphaFoldDB" id="A0A542XB61"/>
<evidence type="ECO:0000256" key="5">
    <source>
        <dbReference type="ARBA" id="ARBA00022692"/>
    </source>
</evidence>
<feature type="transmembrane region" description="Helical" evidence="8">
    <location>
        <begin position="237"/>
        <end position="255"/>
    </location>
</feature>
<evidence type="ECO:0000256" key="1">
    <source>
        <dbReference type="ARBA" id="ARBA00004651"/>
    </source>
</evidence>
<gene>
    <name evidence="10" type="ORF">FB554_1216</name>
</gene>
<comment type="caution">
    <text evidence="10">The sequence shown here is derived from an EMBL/GenBank/DDBJ whole genome shotgun (WGS) entry which is preliminary data.</text>
</comment>
<keyword evidence="3" id="KW-0813">Transport</keyword>
<dbReference type="NCBIfam" id="TIGR00710">
    <property type="entry name" value="efflux_Bcr_CflA"/>
    <property type="match status" value="1"/>
</dbReference>
<keyword evidence="6 8" id="KW-1133">Transmembrane helix</keyword>
<feature type="transmembrane region" description="Helical" evidence="8">
    <location>
        <begin position="151"/>
        <end position="171"/>
    </location>
</feature>
<evidence type="ECO:0000313" key="11">
    <source>
        <dbReference type="Proteomes" id="UP000318336"/>
    </source>
</evidence>
<dbReference type="InterPro" id="IPR011701">
    <property type="entry name" value="MFS"/>
</dbReference>
<name>A0A542XB61_9MICO</name>
<dbReference type="GO" id="GO:1990961">
    <property type="term" value="P:xenobiotic detoxification by transmembrane export across the plasma membrane"/>
    <property type="evidence" value="ECO:0007669"/>
    <property type="project" value="InterPro"/>
</dbReference>
<accession>A0A542XB61</accession>
<keyword evidence="5 8" id="KW-0812">Transmembrane</keyword>
<reference evidence="10 11" key="1">
    <citation type="submission" date="2019-06" db="EMBL/GenBank/DDBJ databases">
        <title>Sequencing the genomes of 1000 actinobacteria strains.</title>
        <authorList>
            <person name="Klenk H.-P."/>
        </authorList>
    </citation>
    <scope>NUCLEOTIDE SEQUENCE [LARGE SCALE GENOMIC DNA]</scope>
    <source>
        <strain evidence="10 11">DSM 24617</strain>
    </source>
</reference>
<feature type="transmembrane region" description="Helical" evidence="8">
    <location>
        <begin position="89"/>
        <end position="110"/>
    </location>
</feature>
<evidence type="ECO:0000256" key="7">
    <source>
        <dbReference type="ARBA" id="ARBA00023136"/>
    </source>
</evidence>
<dbReference type="Gene3D" id="1.20.1720.10">
    <property type="entry name" value="Multidrug resistance protein D"/>
    <property type="match status" value="1"/>
</dbReference>
<feature type="transmembrane region" description="Helical" evidence="8">
    <location>
        <begin position="31"/>
        <end position="51"/>
    </location>
</feature>
<feature type="transmembrane region" description="Helical" evidence="8">
    <location>
        <begin position="360"/>
        <end position="382"/>
    </location>
</feature>
<dbReference type="GO" id="GO:0005886">
    <property type="term" value="C:plasma membrane"/>
    <property type="evidence" value="ECO:0007669"/>
    <property type="project" value="UniProtKB-SubCell"/>
</dbReference>
<dbReference type="Pfam" id="PF07690">
    <property type="entry name" value="MFS_1"/>
    <property type="match status" value="1"/>
</dbReference>
<keyword evidence="7 8" id="KW-0472">Membrane</keyword>
<feature type="transmembrane region" description="Helical" evidence="8">
    <location>
        <begin position="63"/>
        <end position="83"/>
    </location>
</feature>
<feature type="transmembrane region" description="Helical" evidence="8">
    <location>
        <begin position="122"/>
        <end position="145"/>
    </location>
</feature>
<evidence type="ECO:0000313" key="10">
    <source>
        <dbReference type="EMBL" id="TQL33082.1"/>
    </source>
</evidence>
<dbReference type="OrthoDB" id="9814303at2"/>
<dbReference type="RefSeq" id="WP_142005146.1">
    <property type="nucleotide sequence ID" value="NZ_CAJTBP010000001.1"/>
</dbReference>
<dbReference type="InterPro" id="IPR004812">
    <property type="entry name" value="Efflux_drug-R_Bcr/CmlA"/>
</dbReference>
<evidence type="ECO:0000256" key="4">
    <source>
        <dbReference type="ARBA" id="ARBA00022475"/>
    </source>
</evidence>
<dbReference type="InterPro" id="IPR036259">
    <property type="entry name" value="MFS_trans_sf"/>
</dbReference>
<dbReference type="InterPro" id="IPR020846">
    <property type="entry name" value="MFS_dom"/>
</dbReference>
<keyword evidence="11" id="KW-1185">Reference proteome</keyword>
<feature type="transmembrane region" description="Helical" evidence="8">
    <location>
        <begin position="267"/>
        <end position="288"/>
    </location>
</feature>
<proteinExistence type="inferred from homology"/>
<dbReference type="PROSITE" id="PS50850">
    <property type="entry name" value="MFS"/>
    <property type="match status" value="1"/>
</dbReference>
<feature type="domain" description="Major facilitator superfamily (MFS) profile" evidence="9">
    <location>
        <begin position="1"/>
        <end position="385"/>
    </location>
</feature>
<comment type="similarity">
    <text evidence="2">Belongs to the major facilitator superfamily. Bcr/CmlA family.</text>
</comment>
<organism evidence="10 11">
    <name type="scientific">Barrientosiimonas humi</name>
    <dbReference type="NCBI Taxonomy" id="999931"/>
    <lineage>
        <taxon>Bacteria</taxon>
        <taxon>Bacillati</taxon>
        <taxon>Actinomycetota</taxon>
        <taxon>Actinomycetes</taxon>
        <taxon>Micrococcales</taxon>
        <taxon>Dermacoccaceae</taxon>
        <taxon>Barrientosiimonas</taxon>
    </lineage>
</organism>
<dbReference type="GO" id="GO:0015385">
    <property type="term" value="F:sodium:proton antiporter activity"/>
    <property type="evidence" value="ECO:0007669"/>
    <property type="project" value="TreeGrafter"/>
</dbReference>
<dbReference type="PANTHER" id="PTHR23502">
    <property type="entry name" value="MAJOR FACILITATOR SUPERFAMILY"/>
    <property type="match status" value="1"/>
</dbReference>
<feature type="transmembrane region" description="Helical" evidence="8">
    <location>
        <begin position="332"/>
        <end position="354"/>
    </location>
</feature>
<evidence type="ECO:0000256" key="8">
    <source>
        <dbReference type="SAM" id="Phobius"/>
    </source>
</evidence>
<evidence type="ECO:0000256" key="2">
    <source>
        <dbReference type="ARBA" id="ARBA00006236"/>
    </source>
</evidence>
<dbReference type="Proteomes" id="UP000318336">
    <property type="component" value="Unassembled WGS sequence"/>
</dbReference>
<comment type="subcellular location">
    <subcellularLocation>
        <location evidence="1">Cell membrane</location>
        <topology evidence="1">Multi-pass membrane protein</topology>
    </subcellularLocation>
</comment>
<feature type="transmembrane region" description="Helical" evidence="8">
    <location>
        <begin position="203"/>
        <end position="225"/>
    </location>
</feature>
<dbReference type="PANTHER" id="PTHR23502:SF132">
    <property type="entry name" value="POLYAMINE TRANSPORTER 2-RELATED"/>
    <property type="match status" value="1"/>
</dbReference>
<dbReference type="GO" id="GO:0042910">
    <property type="term" value="F:xenobiotic transmembrane transporter activity"/>
    <property type="evidence" value="ECO:0007669"/>
    <property type="project" value="InterPro"/>
</dbReference>
<protein>
    <submittedName>
        <fullName evidence="10">DHA1 family bicyclomycin/chloramphenicol resistance-like MFS transporter</fullName>
    </submittedName>
</protein>
<evidence type="ECO:0000256" key="3">
    <source>
        <dbReference type="ARBA" id="ARBA00022448"/>
    </source>
</evidence>
<sequence length="408" mass="41821">MLALLAMIGPFTIDTIFPGFGAIADELDVTAPALQQTISVYLVSLALMSLLHGPLSDAFGRRPVIIASCAAYAVTAVACALAPSFGLLLVARAAQGIFAGAGTIVGRAMIRDLLDASAAQRLLSQVTMVFGAAPAVAPIVGGLLVPYGWRTIFWFLAALGAGLALAATFGLRESLPEQDRQPFRAGTVIRSVARRYRDLPTTVLAVATGLNFGAMFLYISSAPAIVEGLLGRGEQDYWVLFVPMIGGLVVGSYVAGRLGGRTTPGRIATLGLAISLVTGLGNVVYAALAGDVALPWAVVGPSLTSFGIALTFPVMILAILDRAPGNARGAAASVQAFTQLIMGAVISSVVSPAVSGSGLGLAATALSLTVGAALLWTGHVLTRRRTLRAQARARRTGAHAAESPAESC</sequence>
<dbReference type="CDD" id="cd17320">
    <property type="entry name" value="MFS_MdfA_MDR_like"/>
    <property type="match status" value="1"/>
</dbReference>
<evidence type="ECO:0000259" key="9">
    <source>
        <dbReference type="PROSITE" id="PS50850"/>
    </source>
</evidence>
<keyword evidence="4" id="KW-1003">Cell membrane</keyword>
<dbReference type="EMBL" id="VFOK01000001">
    <property type="protein sequence ID" value="TQL33082.1"/>
    <property type="molecule type" value="Genomic_DNA"/>
</dbReference>
<evidence type="ECO:0000256" key="6">
    <source>
        <dbReference type="ARBA" id="ARBA00022989"/>
    </source>
</evidence>
<feature type="transmembrane region" description="Helical" evidence="8">
    <location>
        <begin position="294"/>
        <end position="320"/>
    </location>
</feature>
<dbReference type="SUPFAM" id="SSF103473">
    <property type="entry name" value="MFS general substrate transporter"/>
    <property type="match status" value="1"/>
</dbReference>